<dbReference type="OrthoDB" id="426768at2759"/>
<gene>
    <name evidence="4" type="ORF">C1SCF055_LOCUS31586</name>
</gene>
<reference evidence="5" key="2">
    <citation type="submission" date="2024-04" db="EMBL/GenBank/DDBJ databases">
        <authorList>
            <person name="Chen Y."/>
            <person name="Shah S."/>
            <person name="Dougan E. K."/>
            <person name="Thang M."/>
            <person name="Chan C."/>
        </authorList>
    </citation>
    <scope>NUCLEOTIDE SEQUENCE [LARGE SCALE GENOMIC DNA]</scope>
</reference>
<keyword evidence="3" id="KW-1133">Transmembrane helix</keyword>
<protein>
    <recommendedName>
        <fullName evidence="7">Transmembrane protein</fullName>
    </recommendedName>
</protein>
<feature type="compositionally biased region" description="Basic and acidic residues" evidence="2">
    <location>
        <begin position="11"/>
        <end position="24"/>
    </location>
</feature>
<dbReference type="Proteomes" id="UP001152797">
    <property type="component" value="Unassembled WGS sequence"/>
</dbReference>
<organism evidence="4">
    <name type="scientific">Cladocopium goreaui</name>
    <dbReference type="NCBI Taxonomy" id="2562237"/>
    <lineage>
        <taxon>Eukaryota</taxon>
        <taxon>Sar</taxon>
        <taxon>Alveolata</taxon>
        <taxon>Dinophyceae</taxon>
        <taxon>Suessiales</taxon>
        <taxon>Symbiodiniaceae</taxon>
        <taxon>Cladocopium</taxon>
    </lineage>
</organism>
<feature type="transmembrane region" description="Helical" evidence="3">
    <location>
        <begin position="262"/>
        <end position="280"/>
    </location>
</feature>
<feature type="region of interest" description="Disordered" evidence="2">
    <location>
        <begin position="1"/>
        <end position="26"/>
    </location>
</feature>
<evidence type="ECO:0000256" key="3">
    <source>
        <dbReference type="SAM" id="Phobius"/>
    </source>
</evidence>
<sequence length="488" mass="53640">MMRSSQSSLQERSERQSSGHREAGEAGFAAPVAPVLSASSTGRGGAERYLSREGQEILRWALPAVALLVGLFVEHVGLYLATRSYVRWMDELHRPHTDSMSFAYEGADATKGVGSDLGFLVMVLEVFMDLLPVVCIGLVLRFGDLRLWCHTMLVSALLMVLKGFASWATVVPDKGWKVCQARLGLDGLRYYREDQPLVEMIPDMILLEVQGLWLGSSRQRLCVVSAPFDGSICLCTIFCIGLCEVSLAWSAREAEVPAMAQCLRYMLLVLLVASALFTGSGPETTAFKVLGIVLAGAAYGNPALALAVEAWSRHTEPEVKASGVGGPSVMTSFSSALSPNSSVALVGTRRQISELGEEGAGDVGKVFMLPATARHCYMQQYPQESSLLQKKALLQQLLKAMHKAQEQLGRREQKKSELLKKEQADELLSARRADRFAEQRMQEALSDQQRMLNSRAKKKKHQTLNFQERGNAQLLKNTLRACKSLSEI</sequence>
<evidence type="ECO:0000256" key="1">
    <source>
        <dbReference type="SAM" id="Coils"/>
    </source>
</evidence>
<dbReference type="EMBL" id="CAMXCT020003720">
    <property type="protein sequence ID" value="CAL1159276.1"/>
    <property type="molecule type" value="Genomic_DNA"/>
</dbReference>
<feature type="compositionally biased region" description="Low complexity" evidence="2">
    <location>
        <begin position="1"/>
        <end position="10"/>
    </location>
</feature>
<name>A0A9P1D9Y8_9DINO</name>
<feature type="transmembrane region" description="Helical" evidence="3">
    <location>
        <begin position="228"/>
        <end position="250"/>
    </location>
</feature>
<feature type="transmembrane region" description="Helical" evidence="3">
    <location>
        <begin position="117"/>
        <end position="140"/>
    </location>
</feature>
<dbReference type="AlphaFoldDB" id="A0A9P1D9Y8"/>
<feature type="transmembrane region" description="Helical" evidence="3">
    <location>
        <begin position="286"/>
        <end position="308"/>
    </location>
</feature>
<feature type="transmembrane region" description="Helical" evidence="3">
    <location>
        <begin position="147"/>
        <end position="168"/>
    </location>
</feature>
<keyword evidence="3" id="KW-0472">Membrane</keyword>
<evidence type="ECO:0000313" key="6">
    <source>
        <dbReference type="Proteomes" id="UP001152797"/>
    </source>
</evidence>
<reference evidence="4" key="1">
    <citation type="submission" date="2022-10" db="EMBL/GenBank/DDBJ databases">
        <authorList>
            <person name="Chen Y."/>
            <person name="Dougan E. K."/>
            <person name="Chan C."/>
            <person name="Rhodes N."/>
            <person name="Thang M."/>
        </authorList>
    </citation>
    <scope>NUCLEOTIDE SEQUENCE</scope>
</reference>
<feature type="coiled-coil region" evidence="1">
    <location>
        <begin position="387"/>
        <end position="421"/>
    </location>
</feature>
<keyword evidence="1" id="KW-0175">Coiled coil</keyword>
<keyword evidence="3" id="KW-0812">Transmembrane</keyword>
<evidence type="ECO:0000313" key="4">
    <source>
        <dbReference type="EMBL" id="CAI4005901.1"/>
    </source>
</evidence>
<keyword evidence="6" id="KW-1185">Reference proteome</keyword>
<proteinExistence type="predicted"/>
<comment type="caution">
    <text evidence="4">The sequence shown here is derived from an EMBL/GenBank/DDBJ whole genome shotgun (WGS) entry which is preliminary data.</text>
</comment>
<evidence type="ECO:0008006" key="7">
    <source>
        <dbReference type="Google" id="ProtNLM"/>
    </source>
</evidence>
<dbReference type="EMBL" id="CAMXCT030003720">
    <property type="protein sequence ID" value="CAL4793213.1"/>
    <property type="molecule type" value="Genomic_DNA"/>
</dbReference>
<evidence type="ECO:0000313" key="5">
    <source>
        <dbReference type="EMBL" id="CAL1159276.1"/>
    </source>
</evidence>
<dbReference type="EMBL" id="CAMXCT010003720">
    <property type="protein sequence ID" value="CAI4005901.1"/>
    <property type="molecule type" value="Genomic_DNA"/>
</dbReference>
<evidence type="ECO:0000256" key="2">
    <source>
        <dbReference type="SAM" id="MobiDB-lite"/>
    </source>
</evidence>
<feature type="transmembrane region" description="Helical" evidence="3">
    <location>
        <begin position="57"/>
        <end position="81"/>
    </location>
</feature>
<accession>A0A9P1D9Y8</accession>